<name>A0A1W9KXX9_9BURK</name>
<feature type="domain" description="HAMP" evidence="8">
    <location>
        <begin position="212"/>
        <end position="264"/>
    </location>
</feature>
<keyword evidence="2" id="KW-0488">Methylation</keyword>
<dbReference type="CDD" id="cd11386">
    <property type="entry name" value="MCP_signal"/>
    <property type="match status" value="1"/>
</dbReference>
<evidence type="ECO:0000256" key="4">
    <source>
        <dbReference type="PROSITE-ProRule" id="PRU00284"/>
    </source>
</evidence>
<dbReference type="SUPFAM" id="SSF58104">
    <property type="entry name" value="Methyl-accepting chemotaxis protein (MCP) signaling domain"/>
    <property type="match status" value="1"/>
</dbReference>
<protein>
    <submittedName>
        <fullName evidence="9">Methyl-accepting chemotaxis protein</fullName>
    </submittedName>
</protein>
<dbReference type="Pfam" id="PF00015">
    <property type="entry name" value="MCPsignal"/>
    <property type="match status" value="1"/>
</dbReference>
<dbReference type="EMBL" id="MTEI01000002">
    <property type="protein sequence ID" value="OQW89498.1"/>
    <property type="molecule type" value="Genomic_DNA"/>
</dbReference>
<dbReference type="GO" id="GO:0006935">
    <property type="term" value="P:chemotaxis"/>
    <property type="evidence" value="ECO:0007669"/>
    <property type="project" value="InterPro"/>
</dbReference>
<keyword evidence="6" id="KW-1133">Transmembrane helix</keyword>
<feature type="region of interest" description="Disordered" evidence="5">
    <location>
        <begin position="549"/>
        <end position="587"/>
    </location>
</feature>
<dbReference type="InterPro" id="IPR003660">
    <property type="entry name" value="HAMP_dom"/>
</dbReference>
<comment type="subcellular location">
    <subcellularLocation>
        <location evidence="1">Membrane</location>
    </subcellularLocation>
</comment>
<dbReference type="InterPro" id="IPR024478">
    <property type="entry name" value="HlyB_4HB_MCP"/>
</dbReference>
<dbReference type="PANTHER" id="PTHR43531">
    <property type="entry name" value="PROTEIN ICFG"/>
    <property type="match status" value="1"/>
</dbReference>
<dbReference type="Pfam" id="PF00672">
    <property type="entry name" value="HAMP"/>
    <property type="match status" value="1"/>
</dbReference>
<dbReference type="InterPro" id="IPR004089">
    <property type="entry name" value="MCPsignal_dom"/>
</dbReference>
<reference evidence="9 10" key="1">
    <citation type="submission" date="2017-01" db="EMBL/GenBank/DDBJ databases">
        <title>Novel large sulfur bacteria in the metagenomes of groundwater-fed chemosynthetic microbial mats in the Lake Huron basin.</title>
        <authorList>
            <person name="Sharrar A.M."/>
            <person name="Flood B.E."/>
            <person name="Bailey J.V."/>
            <person name="Jones D.S."/>
            <person name="Biddanda B."/>
            <person name="Ruberg S.A."/>
            <person name="Marcus D.N."/>
            <person name="Dick G.J."/>
        </authorList>
    </citation>
    <scope>NUCLEOTIDE SEQUENCE [LARGE SCALE GENOMIC DNA]</scope>
    <source>
        <strain evidence="9">A7</strain>
    </source>
</reference>
<evidence type="ECO:0000256" key="5">
    <source>
        <dbReference type="SAM" id="MobiDB-lite"/>
    </source>
</evidence>
<comment type="similarity">
    <text evidence="3">Belongs to the methyl-accepting chemotaxis (MCP) protein family.</text>
</comment>
<keyword evidence="6" id="KW-0812">Transmembrane</keyword>
<dbReference type="FunFam" id="1.10.287.950:FF:000001">
    <property type="entry name" value="Methyl-accepting chemotaxis sensory transducer"/>
    <property type="match status" value="1"/>
</dbReference>
<dbReference type="CDD" id="cd06225">
    <property type="entry name" value="HAMP"/>
    <property type="match status" value="1"/>
</dbReference>
<dbReference type="GO" id="GO:0005886">
    <property type="term" value="C:plasma membrane"/>
    <property type="evidence" value="ECO:0007669"/>
    <property type="project" value="TreeGrafter"/>
</dbReference>
<evidence type="ECO:0000256" key="6">
    <source>
        <dbReference type="SAM" id="Phobius"/>
    </source>
</evidence>
<dbReference type="InterPro" id="IPR051310">
    <property type="entry name" value="MCP_chemotaxis"/>
</dbReference>
<evidence type="ECO:0000256" key="3">
    <source>
        <dbReference type="ARBA" id="ARBA00029447"/>
    </source>
</evidence>
<dbReference type="CDD" id="cd19411">
    <property type="entry name" value="MCP2201-like_sensor"/>
    <property type="match status" value="1"/>
</dbReference>
<evidence type="ECO:0000313" key="10">
    <source>
        <dbReference type="Proteomes" id="UP000192505"/>
    </source>
</evidence>
<evidence type="ECO:0000256" key="2">
    <source>
        <dbReference type="ARBA" id="ARBA00022481"/>
    </source>
</evidence>
<feature type="transmembrane region" description="Helical" evidence="6">
    <location>
        <begin position="188"/>
        <end position="211"/>
    </location>
</feature>
<organism evidence="9 10">
    <name type="scientific">Rhodoferax ferrireducens</name>
    <dbReference type="NCBI Taxonomy" id="192843"/>
    <lineage>
        <taxon>Bacteria</taxon>
        <taxon>Pseudomonadati</taxon>
        <taxon>Pseudomonadota</taxon>
        <taxon>Betaproteobacteria</taxon>
        <taxon>Burkholderiales</taxon>
        <taxon>Comamonadaceae</taxon>
        <taxon>Rhodoferax</taxon>
    </lineage>
</organism>
<dbReference type="PROSITE" id="PS50885">
    <property type="entry name" value="HAMP"/>
    <property type="match status" value="1"/>
</dbReference>
<dbReference type="AlphaFoldDB" id="A0A1W9KXX9"/>
<feature type="compositionally biased region" description="Low complexity" evidence="5">
    <location>
        <begin position="549"/>
        <end position="569"/>
    </location>
</feature>
<dbReference type="SMART" id="SM00304">
    <property type="entry name" value="HAMP"/>
    <property type="match status" value="1"/>
</dbReference>
<feature type="domain" description="Methyl-accepting transducer" evidence="7">
    <location>
        <begin position="269"/>
        <end position="498"/>
    </location>
</feature>
<sequence length="608" mass="64100">MNLQNLRLASKLWLSTGLIVLGIALVVGYTALQSVSDRAQSAVELDKLNVRVKEAMRWAALSQSNSARTQALMLSADPALEAGLKDVIAETSAQISKIQKAIEAEDLTAQDRNQLKAIATNRKAVLDARAIAMKQRAEGLQEESVATIGTVFQPAMDAYQKSQRDFVAMQEQSFESTRARYAERAKNLILMASGLMLLLLLLIVAGAAWLIRSIRHPLTVANELAAKIAQGDLSMTIDTTRGDEFGDLMKSLARMSASLGAMVNQVRQSTDSIATASAEIAQGNNDLAHRTEQTSGNLQSTASSMDHLTQTVQISADNARQASTLAANASNVAQRGGQVVQQVVTTMEDINTSSRKIADIIGVIDGIAFQTNILALNAAVEAARAGEQGRGFAVVASEVRSLAQRSAEAAKEIKMLINTSVDKVASGTQLVSDAGATMNDIVSSVRKVADVIGEITSASGLQSAEISGINQAIGGLDQMTQQNAALVEQSAAAAESLRDQADQLARAVAVFKTDGRALATMPQRPTRDITPRPQALAYKRPTALARPQAKAALPSAPAAKKLAAPIKAAGGRPMANPPTLTKPVSVKPGVALKPAPAKAAAESDWETF</sequence>
<feature type="transmembrane region" description="Helical" evidence="6">
    <location>
        <begin position="12"/>
        <end position="32"/>
    </location>
</feature>
<dbReference type="PROSITE" id="PS50111">
    <property type="entry name" value="CHEMOTAXIS_TRANSDUC_2"/>
    <property type="match status" value="1"/>
</dbReference>
<accession>A0A1W9KXX9</accession>
<proteinExistence type="inferred from homology"/>
<evidence type="ECO:0000256" key="1">
    <source>
        <dbReference type="ARBA" id="ARBA00004370"/>
    </source>
</evidence>
<evidence type="ECO:0000313" key="9">
    <source>
        <dbReference type="EMBL" id="OQW89498.1"/>
    </source>
</evidence>
<gene>
    <name evidence="9" type="ORF">BWK72_06205</name>
</gene>
<dbReference type="Pfam" id="PF12729">
    <property type="entry name" value="4HB_MCP_1"/>
    <property type="match status" value="1"/>
</dbReference>
<dbReference type="GO" id="GO:0007165">
    <property type="term" value="P:signal transduction"/>
    <property type="evidence" value="ECO:0007669"/>
    <property type="project" value="UniProtKB-KW"/>
</dbReference>
<dbReference type="InterPro" id="IPR004090">
    <property type="entry name" value="Chemotax_Me-accpt_rcpt"/>
</dbReference>
<dbReference type="InterPro" id="IPR047347">
    <property type="entry name" value="YvaQ-like_sensor"/>
</dbReference>
<keyword evidence="4" id="KW-0807">Transducer</keyword>
<comment type="caution">
    <text evidence="9">The sequence shown here is derived from an EMBL/GenBank/DDBJ whole genome shotgun (WGS) entry which is preliminary data.</text>
</comment>
<dbReference type="GO" id="GO:0004888">
    <property type="term" value="F:transmembrane signaling receptor activity"/>
    <property type="evidence" value="ECO:0007669"/>
    <property type="project" value="InterPro"/>
</dbReference>
<evidence type="ECO:0000259" key="7">
    <source>
        <dbReference type="PROSITE" id="PS50111"/>
    </source>
</evidence>
<evidence type="ECO:0000259" key="8">
    <source>
        <dbReference type="PROSITE" id="PS50885"/>
    </source>
</evidence>
<dbReference type="Proteomes" id="UP000192505">
    <property type="component" value="Unassembled WGS sequence"/>
</dbReference>
<dbReference type="Gene3D" id="1.10.287.950">
    <property type="entry name" value="Methyl-accepting chemotaxis protein"/>
    <property type="match status" value="1"/>
</dbReference>
<dbReference type="SMART" id="SM00283">
    <property type="entry name" value="MA"/>
    <property type="match status" value="1"/>
</dbReference>
<keyword evidence="6" id="KW-0472">Membrane</keyword>
<dbReference type="PRINTS" id="PR00260">
    <property type="entry name" value="CHEMTRNSDUCR"/>
</dbReference>
<dbReference type="PANTHER" id="PTHR43531:SF14">
    <property type="entry name" value="METHYL-ACCEPTING CHEMOTAXIS PROTEIN I-RELATED"/>
    <property type="match status" value="1"/>
</dbReference>